<evidence type="ECO:0000256" key="1">
    <source>
        <dbReference type="SAM" id="MobiDB-lite"/>
    </source>
</evidence>
<dbReference type="AlphaFoldDB" id="A0AAV9G7W9"/>
<dbReference type="Proteomes" id="UP001321760">
    <property type="component" value="Unassembled WGS sequence"/>
</dbReference>
<feature type="region of interest" description="Disordered" evidence="1">
    <location>
        <begin position="1"/>
        <end position="47"/>
    </location>
</feature>
<organism evidence="2 3">
    <name type="scientific">Podospora aff. communis PSN243</name>
    <dbReference type="NCBI Taxonomy" id="3040156"/>
    <lineage>
        <taxon>Eukaryota</taxon>
        <taxon>Fungi</taxon>
        <taxon>Dikarya</taxon>
        <taxon>Ascomycota</taxon>
        <taxon>Pezizomycotina</taxon>
        <taxon>Sordariomycetes</taxon>
        <taxon>Sordariomycetidae</taxon>
        <taxon>Sordariales</taxon>
        <taxon>Podosporaceae</taxon>
        <taxon>Podospora</taxon>
    </lineage>
</organism>
<name>A0AAV9G7W9_9PEZI</name>
<reference evidence="2" key="2">
    <citation type="submission" date="2023-05" db="EMBL/GenBank/DDBJ databases">
        <authorList>
            <consortium name="Lawrence Berkeley National Laboratory"/>
            <person name="Steindorff A."/>
            <person name="Hensen N."/>
            <person name="Bonometti L."/>
            <person name="Westerberg I."/>
            <person name="Brannstrom I.O."/>
            <person name="Guillou S."/>
            <person name="Cros-Aarteil S."/>
            <person name="Calhoun S."/>
            <person name="Haridas S."/>
            <person name="Kuo A."/>
            <person name="Mondo S."/>
            <person name="Pangilinan J."/>
            <person name="Riley R."/>
            <person name="Labutti K."/>
            <person name="Andreopoulos B."/>
            <person name="Lipzen A."/>
            <person name="Chen C."/>
            <person name="Yanf M."/>
            <person name="Daum C."/>
            <person name="Ng V."/>
            <person name="Clum A."/>
            <person name="Ohm R."/>
            <person name="Martin F."/>
            <person name="Silar P."/>
            <person name="Natvig D."/>
            <person name="Lalanne C."/>
            <person name="Gautier V."/>
            <person name="Ament-Velasquez S.L."/>
            <person name="Kruys A."/>
            <person name="Hutchinson M.I."/>
            <person name="Powell A.J."/>
            <person name="Barry K."/>
            <person name="Miller A.N."/>
            <person name="Grigoriev I.V."/>
            <person name="Debuchy R."/>
            <person name="Gladieux P."/>
            <person name="Thoren M.H."/>
            <person name="Johannesson H."/>
        </authorList>
    </citation>
    <scope>NUCLEOTIDE SEQUENCE</scope>
    <source>
        <strain evidence="2">PSN243</strain>
    </source>
</reference>
<dbReference type="EMBL" id="MU865992">
    <property type="protein sequence ID" value="KAK4443503.1"/>
    <property type="molecule type" value="Genomic_DNA"/>
</dbReference>
<protein>
    <recommendedName>
        <fullName evidence="4">Inosine/uridine-preferring nucleoside hydrolase domain-containing protein</fullName>
    </recommendedName>
</protein>
<dbReference type="Gene3D" id="3.90.245.10">
    <property type="entry name" value="Ribonucleoside hydrolase-like"/>
    <property type="match status" value="1"/>
</dbReference>
<proteinExistence type="predicted"/>
<evidence type="ECO:0008006" key="4">
    <source>
        <dbReference type="Google" id="ProtNLM"/>
    </source>
</evidence>
<sequence>MFKSATTPGAAAHVPTDNQENPEQQKPEESSQAPVVSQKKFEQSPRLRKWEERIRPLIPYSKADHPEEYETYEKLIPVLAAREDSDVPRIVVVTDVELDYDDLLAIIFLSEMHRLGAIKLAGLIANHGLPLERAKFLRTVMHLLGLGHIEVAKGTYGMPETKSYYPGYYELKNETFKQQEWNNKPFRSGRDLLERLAKEVDEGEQPLTVLLISSLQDISEFFRAHEHDPKFLQTRFKKFVSQGGYIVKDEPNEQGYYDIEPMLNVANNTANIDAAIHYTRCLSEFGLPSDAWSREAAKAAPLEGTVFTEGSKYGPIGAHLSWLYERQEFKFFWDPFNAPFIPRLDNYWYLTTRCIMDPTTEKFAAYMKSPPPFHEILPQTKAIAYDGCAAMGAVGDDVMQALGIMGDHIPVPEYNKKRHRIFGRAVGDLGGVNGRRLGDVLQVFLFGALRHSKDAAEALIPSDSVRHLPEEYANGLDVFEKQVPHLKRSQEIVDEKKQGVNTHEKELERLQTGMIEVDGREYPMIPNKAGGIPYELLYQQAKDVGDKAAEARQKICALEVAREAKRVNEAEAASRRQVQ</sequence>
<evidence type="ECO:0000313" key="2">
    <source>
        <dbReference type="EMBL" id="KAK4443503.1"/>
    </source>
</evidence>
<accession>A0AAV9G7W9</accession>
<gene>
    <name evidence="2" type="ORF">QBC34DRAFT_211012</name>
</gene>
<dbReference type="SUPFAM" id="SSF53590">
    <property type="entry name" value="Nucleoside hydrolase"/>
    <property type="match status" value="1"/>
</dbReference>
<evidence type="ECO:0000313" key="3">
    <source>
        <dbReference type="Proteomes" id="UP001321760"/>
    </source>
</evidence>
<comment type="caution">
    <text evidence="2">The sequence shown here is derived from an EMBL/GenBank/DDBJ whole genome shotgun (WGS) entry which is preliminary data.</text>
</comment>
<dbReference type="GO" id="GO:0016799">
    <property type="term" value="F:hydrolase activity, hydrolyzing N-glycosyl compounds"/>
    <property type="evidence" value="ECO:0007669"/>
    <property type="project" value="InterPro"/>
</dbReference>
<reference evidence="2" key="1">
    <citation type="journal article" date="2023" name="Mol. Phylogenet. Evol.">
        <title>Genome-scale phylogeny and comparative genomics of the fungal order Sordariales.</title>
        <authorList>
            <person name="Hensen N."/>
            <person name="Bonometti L."/>
            <person name="Westerberg I."/>
            <person name="Brannstrom I.O."/>
            <person name="Guillou S."/>
            <person name="Cros-Aarteil S."/>
            <person name="Calhoun S."/>
            <person name="Haridas S."/>
            <person name="Kuo A."/>
            <person name="Mondo S."/>
            <person name="Pangilinan J."/>
            <person name="Riley R."/>
            <person name="LaButti K."/>
            <person name="Andreopoulos B."/>
            <person name="Lipzen A."/>
            <person name="Chen C."/>
            <person name="Yan M."/>
            <person name="Daum C."/>
            <person name="Ng V."/>
            <person name="Clum A."/>
            <person name="Steindorff A."/>
            <person name="Ohm R.A."/>
            <person name="Martin F."/>
            <person name="Silar P."/>
            <person name="Natvig D.O."/>
            <person name="Lalanne C."/>
            <person name="Gautier V."/>
            <person name="Ament-Velasquez S.L."/>
            <person name="Kruys A."/>
            <person name="Hutchinson M.I."/>
            <person name="Powell A.J."/>
            <person name="Barry K."/>
            <person name="Miller A.N."/>
            <person name="Grigoriev I.V."/>
            <person name="Debuchy R."/>
            <person name="Gladieux P."/>
            <person name="Hiltunen Thoren M."/>
            <person name="Johannesson H."/>
        </authorList>
    </citation>
    <scope>NUCLEOTIDE SEQUENCE</scope>
    <source>
        <strain evidence="2">PSN243</strain>
    </source>
</reference>
<dbReference type="InterPro" id="IPR036452">
    <property type="entry name" value="Ribo_hydro-like"/>
</dbReference>
<keyword evidence="3" id="KW-1185">Reference proteome</keyword>